<keyword evidence="3" id="KW-1185">Reference proteome</keyword>
<dbReference type="EMBL" id="BMWP01000003">
    <property type="protein sequence ID" value="GGW25052.1"/>
    <property type="molecule type" value="Genomic_DNA"/>
</dbReference>
<dbReference type="SUPFAM" id="SSF55797">
    <property type="entry name" value="PR-1-like"/>
    <property type="match status" value="1"/>
</dbReference>
<sequence>MKTHYLLMLLFACAIGSCSSETIEPNPLGEAENAVKVEQQLLVLVNEHRVSLGFNELDFSDLAYVHANKHTDYMIAKGTANHDNFKVRASTISSAANATYVSENVAKDYGSALEVFQQWLASNDHRKTIEGEFTHSAASVKRNSEGKLYFTHLFYR</sequence>
<gene>
    <name evidence="2" type="ORF">GCM10007383_07380</name>
</gene>
<accession>A0A918MHK3</accession>
<dbReference type="Proteomes" id="UP000634668">
    <property type="component" value="Unassembled WGS sequence"/>
</dbReference>
<comment type="caution">
    <text evidence="2">The sequence shown here is derived from an EMBL/GenBank/DDBJ whole genome shotgun (WGS) entry which is preliminary data.</text>
</comment>
<dbReference type="PROSITE" id="PS51257">
    <property type="entry name" value="PROKAR_LIPOPROTEIN"/>
    <property type="match status" value="1"/>
</dbReference>
<evidence type="ECO:0000313" key="3">
    <source>
        <dbReference type="Proteomes" id="UP000634668"/>
    </source>
</evidence>
<dbReference type="PANTHER" id="PTHR31157:SF1">
    <property type="entry name" value="SCP DOMAIN-CONTAINING PROTEIN"/>
    <property type="match status" value="1"/>
</dbReference>
<dbReference type="InterPro" id="IPR014044">
    <property type="entry name" value="CAP_dom"/>
</dbReference>
<dbReference type="AlphaFoldDB" id="A0A918MHK3"/>
<proteinExistence type="predicted"/>
<reference evidence="2" key="2">
    <citation type="submission" date="2020-09" db="EMBL/GenBank/DDBJ databases">
        <authorList>
            <person name="Sun Q."/>
            <person name="Kim S."/>
        </authorList>
    </citation>
    <scope>NUCLEOTIDE SEQUENCE</scope>
    <source>
        <strain evidence="2">KCTC 12113</strain>
    </source>
</reference>
<name>A0A918MHK3_9FLAO</name>
<dbReference type="InterPro" id="IPR035940">
    <property type="entry name" value="CAP_sf"/>
</dbReference>
<organism evidence="2 3">
    <name type="scientific">Arenibacter certesii</name>
    <dbReference type="NCBI Taxonomy" id="228955"/>
    <lineage>
        <taxon>Bacteria</taxon>
        <taxon>Pseudomonadati</taxon>
        <taxon>Bacteroidota</taxon>
        <taxon>Flavobacteriia</taxon>
        <taxon>Flavobacteriales</taxon>
        <taxon>Flavobacteriaceae</taxon>
        <taxon>Arenibacter</taxon>
    </lineage>
</organism>
<dbReference type="RefSeq" id="WP_026811921.1">
    <property type="nucleotide sequence ID" value="NZ_BMWP01000003.1"/>
</dbReference>
<reference evidence="2" key="1">
    <citation type="journal article" date="2014" name="Int. J. Syst. Evol. Microbiol.">
        <title>Complete genome sequence of Corynebacterium casei LMG S-19264T (=DSM 44701T), isolated from a smear-ripened cheese.</title>
        <authorList>
            <consortium name="US DOE Joint Genome Institute (JGI-PGF)"/>
            <person name="Walter F."/>
            <person name="Albersmeier A."/>
            <person name="Kalinowski J."/>
            <person name="Ruckert C."/>
        </authorList>
    </citation>
    <scope>NUCLEOTIDE SEQUENCE</scope>
    <source>
        <strain evidence="2">KCTC 12113</strain>
    </source>
</reference>
<dbReference type="Gene3D" id="3.40.33.10">
    <property type="entry name" value="CAP"/>
    <property type="match status" value="1"/>
</dbReference>
<protein>
    <recommendedName>
        <fullName evidence="1">SCP domain-containing protein</fullName>
    </recommendedName>
</protein>
<dbReference type="CDD" id="cd05379">
    <property type="entry name" value="CAP_bacterial"/>
    <property type="match status" value="1"/>
</dbReference>
<dbReference type="PANTHER" id="PTHR31157">
    <property type="entry name" value="SCP DOMAIN-CONTAINING PROTEIN"/>
    <property type="match status" value="1"/>
</dbReference>
<evidence type="ECO:0000259" key="1">
    <source>
        <dbReference type="Pfam" id="PF00188"/>
    </source>
</evidence>
<dbReference type="Pfam" id="PF00188">
    <property type="entry name" value="CAP"/>
    <property type="match status" value="1"/>
</dbReference>
<feature type="domain" description="SCP" evidence="1">
    <location>
        <begin position="44"/>
        <end position="151"/>
    </location>
</feature>
<evidence type="ECO:0000313" key="2">
    <source>
        <dbReference type="EMBL" id="GGW25052.1"/>
    </source>
</evidence>